<evidence type="ECO:0008006" key="4">
    <source>
        <dbReference type="Google" id="ProtNLM"/>
    </source>
</evidence>
<dbReference type="HOGENOM" id="CLU_2290579_0_0_5"/>
<dbReference type="AlphaFoldDB" id="A7IPX0"/>
<evidence type="ECO:0000313" key="3">
    <source>
        <dbReference type="Proteomes" id="UP000002417"/>
    </source>
</evidence>
<sequence length="101" mass="11563">MLGAGTHAQGRVSPNARVPVHARRSHEIDLFRDQAPPTIEIDDREHETARRKRLDEDEQRDLEVAGYRIKCFANHSGIHDPVAVWRDIADMLSRRIMRTGA</sequence>
<accession>A7IPX0</accession>
<dbReference type="KEGG" id="xau:Xaut_4855"/>
<name>A7IPX0_XANP2</name>
<dbReference type="Proteomes" id="UP000002417">
    <property type="component" value="Plasmid pXAUT01"/>
</dbReference>
<gene>
    <name evidence="2" type="ordered locus">Xaut_4855</name>
</gene>
<evidence type="ECO:0000256" key="1">
    <source>
        <dbReference type="SAM" id="MobiDB-lite"/>
    </source>
</evidence>
<evidence type="ECO:0000313" key="2">
    <source>
        <dbReference type="EMBL" id="ABS70066.1"/>
    </source>
</evidence>
<protein>
    <recommendedName>
        <fullName evidence="4">DUF559 domain-containing protein</fullName>
    </recommendedName>
</protein>
<organism evidence="2 3">
    <name type="scientific">Xanthobacter autotrophicus (strain ATCC BAA-1158 / Py2)</name>
    <dbReference type="NCBI Taxonomy" id="78245"/>
    <lineage>
        <taxon>Bacteria</taxon>
        <taxon>Pseudomonadati</taxon>
        <taxon>Pseudomonadota</taxon>
        <taxon>Alphaproteobacteria</taxon>
        <taxon>Hyphomicrobiales</taxon>
        <taxon>Xanthobacteraceae</taxon>
        <taxon>Xanthobacter</taxon>
    </lineage>
</organism>
<keyword evidence="3" id="KW-1185">Reference proteome</keyword>
<dbReference type="EMBL" id="CP000782">
    <property type="protein sequence ID" value="ABS70066.1"/>
    <property type="molecule type" value="Genomic_DNA"/>
</dbReference>
<proteinExistence type="predicted"/>
<keyword evidence="2" id="KW-0614">Plasmid</keyword>
<reference evidence="2 3" key="1">
    <citation type="submission" date="2007-07" db="EMBL/GenBank/DDBJ databases">
        <title>Complete sequence of plasmid pXAUT01 of Xanthobacter autotrophicus Py2.</title>
        <authorList>
            <consortium name="US DOE Joint Genome Institute"/>
            <person name="Copeland A."/>
            <person name="Lucas S."/>
            <person name="Lapidus A."/>
            <person name="Barry K."/>
            <person name="Glavina del Rio T."/>
            <person name="Hammon N."/>
            <person name="Israni S."/>
            <person name="Dalin E."/>
            <person name="Tice H."/>
            <person name="Pitluck S."/>
            <person name="Sims D."/>
            <person name="Brettin T."/>
            <person name="Bruce D."/>
            <person name="Detter J.C."/>
            <person name="Han C."/>
            <person name="Tapia R."/>
            <person name="Brainard J."/>
            <person name="Schmutz J."/>
            <person name="Larimer F."/>
            <person name="Land M."/>
            <person name="Hauser L."/>
            <person name="Kyrpides N."/>
            <person name="Kim E."/>
            <person name="Ensigns S.A."/>
            <person name="Richardson P."/>
        </authorList>
    </citation>
    <scope>NUCLEOTIDE SEQUENCE [LARGE SCALE GENOMIC DNA]</scope>
    <source>
        <strain evidence="3">ATCC BAA-1158 / Py2</strain>
        <plasmid evidence="3">Plasmid pXAUT01</plasmid>
    </source>
</reference>
<geneLocation type="plasmid" evidence="2 3">
    <name>pXAUT01</name>
</geneLocation>
<feature type="region of interest" description="Disordered" evidence="1">
    <location>
        <begin position="31"/>
        <end position="54"/>
    </location>
</feature>